<keyword evidence="1" id="KW-0175">Coiled coil</keyword>
<evidence type="ECO:0000256" key="1">
    <source>
        <dbReference type="SAM" id="Coils"/>
    </source>
</evidence>
<reference evidence="5" key="1">
    <citation type="journal article" date="2019" name="Int. J. Syst. Evol. Microbiol.">
        <title>The Global Catalogue of Microorganisms (GCM) 10K type strain sequencing project: providing services to taxonomists for standard genome sequencing and annotation.</title>
        <authorList>
            <consortium name="The Broad Institute Genomics Platform"/>
            <consortium name="The Broad Institute Genome Sequencing Center for Infectious Disease"/>
            <person name="Wu L."/>
            <person name="Ma J."/>
        </authorList>
    </citation>
    <scope>NUCLEOTIDE SEQUENCE [LARGE SCALE GENOMIC DNA]</scope>
    <source>
        <strain evidence="5">JCM 17808</strain>
    </source>
</reference>
<keyword evidence="5" id="KW-1185">Reference proteome</keyword>
<dbReference type="PANTHER" id="PTHR33164:SF43">
    <property type="entry name" value="HTH-TYPE TRANSCRIPTIONAL REPRESSOR YETL"/>
    <property type="match status" value="1"/>
</dbReference>
<dbReference type="InterPro" id="IPR039422">
    <property type="entry name" value="MarR/SlyA-like"/>
</dbReference>
<evidence type="ECO:0000256" key="2">
    <source>
        <dbReference type="SAM" id="MobiDB-lite"/>
    </source>
</evidence>
<accession>A0ABP8JH29</accession>
<dbReference type="PROSITE" id="PS50995">
    <property type="entry name" value="HTH_MARR_2"/>
    <property type="match status" value="1"/>
</dbReference>
<dbReference type="InterPro" id="IPR000835">
    <property type="entry name" value="HTH_MarR-typ"/>
</dbReference>
<feature type="compositionally biased region" description="Low complexity" evidence="2">
    <location>
        <begin position="8"/>
        <end position="18"/>
    </location>
</feature>
<feature type="coiled-coil region" evidence="1">
    <location>
        <begin position="56"/>
        <end position="83"/>
    </location>
</feature>
<dbReference type="EMBL" id="BAABGL010000011">
    <property type="protein sequence ID" value="GAA4390760.1"/>
    <property type="molecule type" value="Genomic_DNA"/>
</dbReference>
<dbReference type="Gene3D" id="1.10.10.10">
    <property type="entry name" value="Winged helix-like DNA-binding domain superfamily/Winged helix DNA-binding domain"/>
    <property type="match status" value="1"/>
</dbReference>
<dbReference type="InterPro" id="IPR036388">
    <property type="entry name" value="WH-like_DNA-bd_sf"/>
</dbReference>
<dbReference type="SMART" id="SM00347">
    <property type="entry name" value="HTH_MARR"/>
    <property type="match status" value="1"/>
</dbReference>
<proteinExistence type="predicted"/>
<sequence length="198" mass="21648">MTAPDRPAAASLAEAGSARPETRSAHVYDIASNDPDSRLVDRSRVSEDDLAQISAVMQAMGNLRDAENRLMEASLDYMKLGRNDMRALHFLIVCENRDTVATPGAIAAHLHVSSASTTKLLDRLERAGHITRSPHPSDRRALAIRIAPETRHTAVETVGRQQARRFDAAARLTPEQRAVVIEFLTSMAAELEGGDDAW</sequence>
<evidence type="ECO:0000313" key="5">
    <source>
        <dbReference type="Proteomes" id="UP001500642"/>
    </source>
</evidence>
<dbReference type="RefSeq" id="WP_345031497.1">
    <property type="nucleotide sequence ID" value="NZ_BAABGL010000011.1"/>
</dbReference>
<evidence type="ECO:0000259" key="3">
    <source>
        <dbReference type="PROSITE" id="PS50995"/>
    </source>
</evidence>
<dbReference type="SUPFAM" id="SSF46785">
    <property type="entry name" value="Winged helix' DNA-binding domain"/>
    <property type="match status" value="1"/>
</dbReference>
<comment type="caution">
    <text evidence="4">The sequence shown here is derived from an EMBL/GenBank/DDBJ whole genome shotgun (WGS) entry which is preliminary data.</text>
</comment>
<feature type="domain" description="HTH marR-type" evidence="3">
    <location>
        <begin position="53"/>
        <end position="189"/>
    </location>
</feature>
<organism evidence="4 5">
    <name type="scientific">Brevibacterium pityocampae</name>
    <dbReference type="NCBI Taxonomy" id="506594"/>
    <lineage>
        <taxon>Bacteria</taxon>
        <taxon>Bacillati</taxon>
        <taxon>Actinomycetota</taxon>
        <taxon>Actinomycetes</taxon>
        <taxon>Micrococcales</taxon>
        <taxon>Brevibacteriaceae</taxon>
        <taxon>Brevibacterium</taxon>
    </lineage>
</organism>
<dbReference type="Pfam" id="PF01047">
    <property type="entry name" value="MarR"/>
    <property type="match status" value="1"/>
</dbReference>
<dbReference type="InterPro" id="IPR036390">
    <property type="entry name" value="WH_DNA-bd_sf"/>
</dbReference>
<evidence type="ECO:0000313" key="4">
    <source>
        <dbReference type="EMBL" id="GAA4390760.1"/>
    </source>
</evidence>
<dbReference type="Proteomes" id="UP001500642">
    <property type="component" value="Unassembled WGS sequence"/>
</dbReference>
<gene>
    <name evidence="4" type="ORF">GCM10023167_17550</name>
</gene>
<dbReference type="PANTHER" id="PTHR33164">
    <property type="entry name" value="TRANSCRIPTIONAL REGULATOR, MARR FAMILY"/>
    <property type="match status" value="1"/>
</dbReference>
<name>A0ABP8JH29_9MICO</name>
<protein>
    <submittedName>
        <fullName evidence="4">MarR family transcriptional regulator</fullName>
    </submittedName>
</protein>
<feature type="region of interest" description="Disordered" evidence="2">
    <location>
        <begin position="1"/>
        <end position="29"/>
    </location>
</feature>